<gene>
    <name evidence="8" type="ORF">CZ674_00550</name>
</gene>
<proteinExistence type="predicted"/>
<reference evidence="8 9" key="1">
    <citation type="submission" date="2017-02" db="EMBL/GenBank/DDBJ databases">
        <authorList>
            <person name="Peterson S.W."/>
        </authorList>
    </citation>
    <scope>NUCLEOTIDE SEQUENCE [LARGE SCALE GENOMIC DNA]</scope>
    <source>
        <strain evidence="8 9">LMG 22410</strain>
    </source>
</reference>
<dbReference type="Pfam" id="PF00293">
    <property type="entry name" value="NUDIX"/>
    <property type="match status" value="1"/>
</dbReference>
<keyword evidence="5" id="KW-0460">Magnesium</keyword>
<protein>
    <submittedName>
        <fullName evidence="8">Putative NUDIX/MutT-family hydrolase</fullName>
    </submittedName>
</protein>
<keyword evidence="3" id="KW-0479">Metal-binding</keyword>
<dbReference type="PANTHER" id="PTHR12318:SF0">
    <property type="entry name" value="ACYL-COENZYME A DIPHOSPHATASE NUDT19"/>
    <property type="match status" value="1"/>
</dbReference>
<dbReference type="InterPro" id="IPR015797">
    <property type="entry name" value="NUDIX_hydrolase-like_dom_sf"/>
</dbReference>
<comment type="cofactor">
    <cofactor evidence="1">
        <name>Mn(2+)</name>
        <dbReference type="ChEBI" id="CHEBI:29035"/>
    </cofactor>
</comment>
<dbReference type="CDD" id="cd18870">
    <property type="entry name" value="NUDIX_AcylCoAdiphos_Nudt19"/>
    <property type="match status" value="1"/>
</dbReference>
<dbReference type="GO" id="GO:0016818">
    <property type="term" value="F:hydrolase activity, acting on acid anhydrides, in phosphorus-containing anhydrides"/>
    <property type="evidence" value="ECO:0007669"/>
    <property type="project" value="InterPro"/>
</dbReference>
<dbReference type="PANTHER" id="PTHR12318">
    <property type="entry name" value="TESTOSTERONE-REGULATED PROTEIN RP2"/>
    <property type="match status" value="1"/>
</dbReference>
<evidence type="ECO:0000256" key="3">
    <source>
        <dbReference type="ARBA" id="ARBA00022723"/>
    </source>
</evidence>
<dbReference type="EMBL" id="FUHU01000003">
    <property type="protein sequence ID" value="SJM46521.1"/>
    <property type="molecule type" value="Genomic_DNA"/>
</dbReference>
<keyword evidence="4 8" id="KW-0378">Hydrolase</keyword>
<keyword evidence="6" id="KW-0464">Manganese</keyword>
<dbReference type="InterPro" id="IPR000086">
    <property type="entry name" value="NUDIX_hydrolase_dom"/>
</dbReference>
<comment type="cofactor">
    <cofactor evidence="2">
        <name>Mg(2+)</name>
        <dbReference type="ChEBI" id="CHEBI:18420"/>
    </cofactor>
</comment>
<dbReference type="PROSITE" id="PS51462">
    <property type="entry name" value="NUDIX"/>
    <property type="match status" value="1"/>
</dbReference>
<dbReference type="Gene3D" id="3.90.79.10">
    <property type="entry name" value="Nucleoside Triphosphate Pyrophosphohydrolase"/>
    <property type="match status" value="2"/>
</dbReference>
<dbReference type="SUPFAM" id="SSF55811">
    <property type="entry name" value="Nudix"/>
    <property type="match status" value="1"/>
</dbReference>
<organism evidence="8 9">
    <name type="scientific">Agrococcus casei LMG 22410</name>
    <dbReference type="NCBI Taxonomy" id="1255656"/>
    <lineage>
        <taxon>Bacteria</taxon>
        <taxon>Bacillati</taxon>
        <taxon>Actinomycetota</taxon>
        <taxon>Actinomycetes</taxon>
        <taxon>Micrococcales</taxon>
        <taxon>Microbacteriaceae</taxon>
        <taxon>Agrococcus</taxon>
    </lineage>
</organism>
<dbReference type="AlphaFoldDB" id="A0A1R4ESC9"/>
<evidence type="ECO:0000256" key="2">
    <source>
        <dbReference type="ARBA" id="ARBA00001946"/>
    </source>
</evidence>
<sequence length="201" mass="22076">MLAATVILGREAEAGFEVLVMQRPARGSFANAWVFPGGRIDDDDAPGEDEQTRARVGAVREVHEEVGLIVDPEALVPLSRWIPPVELKRRFDTHFFLAMAPEGDVVPSPDEVVDWKWSTPARVLDAHARGIATLAPPTFVTLTLLRSHGAYADAVAAAREAGAEEFRTKGLPEHGLVSSGPHHLHTSELPWRYEYRDKQSG</sequence>
<dbReference type="GO" id="GO:0046872">
    <property type="term" value="F:metal ion binding"/>
    <property type="evidence" value="ECO:0007669"/>
    <property type="project" value="UniProtKB-KW"/>
</dbReference>
<dbReference type="InterPro" id="IPR039121">
    <property type="entry name" value="NUDT19"/>
</dbReference>
<evidence type="ECO:0000256" key="4">
    <source>
        <dbReference type="ARBA" id="ARBA00022801"/>
    </source>
</evidence>
<accession>A0A1R4ESC9</accession>
<evidence type="ECO:0000256" key="5">
    <source>
        <dbReference type="ARBA" id="ARBA00022842"/>
    </source>
</evidence>
<evidence type="ECO:0000256" key="6">
    <source>
        <dbReference type="ARBA" id="ARBA00023211"/>
    </source>
</evidence>
<evidence type="ECO:0000259" key="7">
    <source>
        <dbReference type="PROSITE" id="PS51462"/>
    </source>
</evidence>
<dbReference type="Proteomes" id="UP000195787">
    <property type="component" value="Unassembled WGS sequence"/>
</dbReference>
<keyword evidence="9" id="KW-1185">Reference proteome</keyword>
<feature type="domain" description="Nudix hydrolase" evidence="7">
    <location>
        <begin position="1"/>
        <end position="140"/>
    </location>
</feature>
<evidence type="ECO:0000313" key="8">
    <source>
        <dbReference type="EMBL" id="SJM46521.1"/>
    </source>
</evidence>
<evidence type="ECO:0000256" key="1">
    <source>
        <dbReference type="ARBA" id="ARBA00001936"/>
    </source>
</evidence>
<name>A0A1R4ESC9_9MICO</name>
<evidence type="ECO:0000313" key="9">
    <source>
        <dbReference type="Proteomes" id="UP000195787"/>
    </source>
</evidence>